<comment type="caution">
    <text evidence="1">The sequence shown here is derived from an EMBL/GenBank/DDBJ whole genome shotgun (WGS) entry which is preliminary data.</text>
</comment>
<proteinExistence type="predicted"/>
<protein>
    <submittedName>
        <fullName evidence="1">Uncharacterized protein</fullName>
    </submittedName>
</protein>
<evidence type="ECO:0000313" key="2">
    <source>
        <dbReference type="Proteomes" id="UP001254564"/>
    </source>
</evidence>
<sequence length="182" mass="20160">MSKYDWETINADYRTGQHSVRALATKHAVTEGAIRKRARTEGWQRDLSQHVKTATHAKLVRSESTQNGTHLPDDDQALVESAADTNVRVITGHRQAIGRWKSLGNKLATTLESIDVTADNVADFARTLNSGVDSLGKCIRLERQAFGLDSETSQEESPFSHMTMEELDAEINALLEKRSAAK</sequence>
<accession>A0ABU1H8E3</accession>
<keyword evidence="2" id="KW-1185">Reference proteome</keyword>
<dbReference type="EMBL" id="JARWAN010000024">
    <property type="protein sequence ID" value="MDR5899987.1"/>
    <property type="molecule type" value="Genomic_DNA"/>
</dbReference>
<dbReference type="Proteomes" id="UP001254564">
    <property type="component" value="Unassembled WGS sequence"/>
</dbReference>
<organism evidence="1 2">
    <name type="scientific">Vreelandella vilamensis</name>
    <dbReference type="NCBI Taxonomy" id="531309"/>
    <lineage>
        <taxon>Bacteria</taxon>
        <taxon>Pseudomonadati</taxon>
        <taxon>Pseudomonadota</taxon>
        <taxon>Gammaproteobacteria</taxon>
        <taxon>Oceanospirillales</taxon>
        <taxon>Halomonadaceae</taxon>
        <taxon>Vreelandella</taxon>
    </lineage>
</organism>
<dbReference type="RefSeq" id="WP_309656865.1">
    <property type="nucleotide sequence ID" value="NZ_JARWAN010000024.1"/>
</dbReference>
<reference evidence="1 2" key="1">
    <citation type="submission" date="2023-04" db="EMBL/GenBank/DDBJ databases">
        <title>A long-awaited taxogenomic arrangement of the family Halomonadaceae.</title>
        <authorList>
            <person name="De La Haba R."/>
            <person name="Chuvochina M."/>
            <person name="Wittouck S."/>
            <person name="Arahal D.R."/>
            <person name="Sanchez-Porro C."/>
            <person name="Hugenholtz P."/>
            <person name="Ventosa A."/>
        </authorList>
    </citation>
    <scope>NUCLEOTIDE SEQUENCE [LARGE SCALE GENOMIC DNA]</scope>
    <source>
        <strain evidence="1 2">DSM 21020</strain>
    </source>
</reference>
<gene>
    <name evidence="1" type="ORF">QC823_13425</name>
</gene>
<evidence type="ECO:0000313" key="1">
    <source>
        <dbReference type="EMBL" id="MDR5899987.1"/>
    </source>
</evidence>
<name>A0ABU1H8E3_9GAMM</name>